<evidence type="ECO:0000256" key="1">
    <source>
        <dbReference type="SAM" id="MobiDB-lite"/>
    </source>
</evidence>
<gene>
    <name evidence="2" type="ORF">M0R45_032863</name>
</gene>
<comment type="caution">
    <text evidence="2">The sequence shown here is derived from an EMBL/GenBank/DDBJ whole genome shotgun (WGS) entry which is preliminary data.</text>
</comment>
<accession>A0AAW1WME0</accession>
<keyword evidence="3" id="KW-1185">Reference proteome</keyword>
<reference evidence="2 3" key="1">
    <citation type="journal article" date="2023" name="G3 (Bethesda)">
        <title>A chromosome-length genome assembly and annotation of blackberry (Rubus argutus, cv. 'Hillquist').</title>
        <authorList>
            <person name="Bruna T."/>
            <person name="Aryal R."/>
            <person name="Dudchenko O."/>
            <person name="Sargent D.J."/>
            <person name="Mead D."/>
            <person name="Buti M."/>
            <person name="Cavallini A."/>
            <person name="Hytonen T."/>
            <person name="Andres J."/>
            <person name="Pham M."/>
            <person name="Weisz D."/>
            <person name="Mascagni F."/>
            <person name="Usai G."/>
            <person name="Natali L."/>
            <person name="Bassil N."/>
            <person name="Fernandez G.E."/>
            <person name="Lomsadze A."/>
            <person name="Armour M."/>
            <person name="Olukolu B."/>
            <person name="Poorten T."/>
            <person name="Britton C."/>
            <person name="Davik J."/>
            <person name="Ashrafi H."/>
            <person name="Aiden E.L."/>
            <person name="Borodovsky M."/>
            <person name="Worthington M."/>
        </authorList>
    </citation>
    <scope>NUCLEOTIDE SEQUENCE [LARGE SCALE GENOMIC DNA]</scope>
    <source>
        <strain evidence="2">PI 553951</strain>
    </source>
</reference>
<dbReference type="Proteomes" id="UP001457282">
    <property type="component" value="Unassembled WGS sequence"/>
</dbReference>
<proteinExistence type="predicted"/>
<name>A0AAW1WME0_RUBAR</name>
<evidence type="ECO:0000313" key="2">
    <source>
        <dbReference type="EMBL" id="KAK9924497.1"/>
    </source>
</evidence>
<organism evidence="2 3">
    <name type="scientific">Rubus argutus</name>
    <name type="common">Southern blackberry</name>
    <dbReference type="NCBI Taxonomy" id="59490"/>
    <lineage>
        <taxon>Eukaryota</taxon>
        <taxon>Viridiplantae</taxon>
        <taxon>Streptophyta</taxon>
        <taxon>Embryophyta</taxon>
        <taxon>Tracheophyta</taxon>
        <taxon>Spermatophyta</taxon>
        <taxon>Magnoliopsida</taxon>
        <taxon>eudicotyledons</taxon>
        <taxon>Gunneridae</taxon>
        <taxon>Pentapetalae</taxon>
        <taxon>rosids</taxon>
        <taxon>fabids</taxon>
        <taxon>Rosales</taxon>
        <taxon>Rosaceae</taxon>
        <taxon>Rosoideae</taxon>
        <taxon>Rosoideae incertae sedis</taxon>
        <taxon>Rubus</taxon>
    </lineage>
</organism>
<dbReference type="EMBL" id="JBEDUW010000006">
    <property type="protein sequence ID" value="KAK9924497.1"/>
    <property type="molecule type" value="Genomic_DNA"/>
</dbReference>
<evidence type="ECO:0000313" key="3">
    <source>
        <dbReference type="Proteomes" id="UP001457282"/>
    </source>
</evidence>
<dbReference type="AlphaFoldDB" id="A0AAW1WME0"/>
<feature type="compositionally biased region" description="Basic and acidic residues" evidence="1">
    <location>
        <begin position="63"/>
        <end position="73"/>
    </location>
</feature>
<feature type="region of interest" description="Disordered" evidence="1">
    <location>
        <begin position="23"/>
        <end position="103"/>
    </location>
</feature>
<protein>
    <submittedName>
        <fullName evidence="2">Uncharacterized protein</fullName>
    </submittedName>
</protein>
<sequence length="103" mass="11262">MIKGGETDVTDVPKKSAQLIKCPSTGRGILGDRSTVSRTSYTGVRRPVEKFGDRSTPTRGVRRPVETFGDRSTKYRGFQRPVGKSGDRSTANSKISSTARKEL</sequence>
<feature type="compositionally biased region" description="Polar residues" evidence="1">
    <location>
        <begin position="88"/>
        <end position="103"/>
    </location>
</feature>